<sequence>MNIDLEKEKIVSIEDRIPKLKQQRKQKANRRFILFILTFSLLILLIIYLETPLSKVKNVEVSGNVNVPSDEIISLSGIDQQTNFWSVNKEKTIKALKKHKEVKGANIVKIFPHTIRIEIEEMKRVAYVSNGSSFYPVLENGETLDGQKSVKVPDAPILFGFDDAEFAHLMTEQLTNLPHSISNSISEVHYTPEKMDPYIITLFMNNGYEVRASMKTFAEKMRSYPMIVKELNPKVKGIIHLEVGSYFEPYSKKGSQKNKGDKADEES</sequence>
<gene>
    <name evidence="8" type="primary">divIB</name>
    <name evidence="9" type="ORF">AZI98_11825</name>
</gene>
<comment type="function">
    <text evidence="8">Cell division protein that may be involved in stabilizing or promoting the assembly of the division complex.</text>
</comment>
<comment type="similarity">
    <text evidence="8">Belongs to the FtsQ/DivIB family. DivIB subfamily.</text>
</comment>
<dbReference type="InterPro" id="IPR050487">
    <property type="entry name" value="FtsQ_DivIB"/>
</dbReference>
<dbReference type="Gene3D" id="3.40.50.10960">
    <property type="match status" value="1"/>
</dbReference>
<dbReference type="GO" id="GO:0005886">
    <property type="term" value="C:plasma membrane"/>
    <property type="evidence" value="ECO:0007669"/>
    <property type="project" value="UniProtKB-SubCell"/>
</dbReference>
<evidence type="ECO:0000256" key="4">
    <source>
        <dbReference type="ARBA" id="ARBA00022692"/>
    </source>
</evidence>
<proteinExistence type="inferred from homology"/>
<accession>A0A165X8X6</accession>
<evidence type="ECO:0000313" key="9">
    <source>
        <dbReference type="EMBL" id="KZN95758.1"/>
    </source>
</evidence>
<comment type="subcellular location">
    <subcellularLocation>
        <location evidence="8">Cell membrane</location>
        <topology evidence="8">Single-pass type II membrane protein</topology>
    </subcellularLocation>
    <subcellularLocation>
        <location evidence="1">Membrane</location>
    </subcellularLocation>
    <text evidence="8">Localizes to the division septum.</text>
</comment>
<evidence type="ECO:0000256" key="8">
    <source>
        <dbReference type="HAMAP-Rule" id="MF_00912"/>
    </source>
</evidence>
<dbReference type="OrthoDB" id="1819027at2"/>
<dbReference type="InterPro" id="IPR005548">
    <property type="entry name" value="Cell_div_FtsQ/DivIB_C"/>
</dbReference>
<evidence type="ECO:0000256" key="7">
    <source>
        <dbReference type="ARBA" id="ARBA00023306"/>
    </source>
</evidence>
<evidence type="ECO:0000256" key="1">
    <source>
        <dbReference type="ARBA" id="ARBA00004370"/>
    </source>
</evidence>
<protein>
    <recommendedName>
        <fullName evidence="8">Cell division protein DivIB</fullName>
    </recommendedName>
</protein>
<feature type="transmembrane region" description="Helical" evidence="8">
    <location>
        <begin position="32"/>
        <end position="49"/>
    </location>
</feature>
<keyword evidence="3 8" id="KW-0132">Cell division</keyword>
<dbReference type="PANTHER" id="PTHR37820:SF1">
    <property type="entry name" value="CELL DIVISION PROTEIN FTSQ"/>
    <property type="match status" value="1"/>
</dbReference>
<dbReference type="InterPro" id="IPR034746">
    <property type="entry name" value="POTRA"/>
</dbReference>
<dbReference type="Pfam" id="PF03799">
    <property type="entry name" value="FtsQ_DivIB_C"/>
    <property type="match status" value="1"/>
</dbReference>
<dbReference type="Pfam" id="PF08478">
    <property type="entry name" value="POTRA_1"/>
    <property type="match status" value="1"/>
</dbReference>
<reference evidence="9 10" key="1">
    <citation type="submission" date="2016-04" db="EMBL/GenBank/DDBJ databases">
        <title>Draft genome sequence of Aeribacillus pallidus 8m3 from petroleum reservoir.</title>
        <authorList>
            <person name="Poltaraus A.B."/>
            <person name="Nazina T.N."/>
            <person name="Tourova T.P."/>
            <person name="Malakho S.M."/>
            <person name="Korshunova A.V."/>
            <person name="Sokolova D.S."/>
        </authorList>
    </citation>
    <scope>NUCLEOTIDE SEQUENCE [LARGE SCALE GENOMIC DNA]</scope>
    <source>
        <strain evidence="9 10">8m3</strain>
    </source>
</reference>
<dbReference type="HAMAP" id="MF_00912">
    <property type="entry name" value="DivIB"/>
    <property type="match status" value="1"/>
</dbReference>
<comment type="caution">
    <text evidence="9">The sequence shown here is derived from an EMBL/GenBank/DDBJ whole genome shotgun (WGS) entry which is preliminary data.</text>
</comment>
<evidence type="ECO:0000256" key="5">
    <source>
        <dbReference type="ARBA" id="ARBA00022989"/>
    </source>
</evidence>
<evidence type="ECO:0000256" key="2">
    <source>
        <dbReference type="ARBA" id="ARBA00022475"/>
    </source>
</evidence>
<evidence type="ECO:0000256" key="3">
    <source>
        <dbReference type="ARBA" id="ARBA00022618"/>
    </source>
</evidence>
<dbReference type="Proteomes" id="UP000076476">
    <property type="component" value="Unassembled WGS sequence"/>
</dbReference>
<keyword evidence="7 8" id="KW-0131">Cell cycle</keyword>
<dbReference type="PROSITE" id="PS51779">
    <property type="entry name" value="POTRA"/>
    <property type="match status" value="1"/>
</dbReference>
<dbReference type="STRING" id="33936.AZI98_11825"/>
<keyword evidence="5 8" id="KW-1133">Transmembrane helix</keyword>
<dbReference type="GO" id="GO:0032153">
    <property type="term" value="C:cell division site"/>
    <property type="evidence" value="ECO:0007669"/>
    <property type="project" value="UniProtKB-UniRule"/>
</dbReference>
<accession>A0A163XMT5</accession>
<dbReference type="PANTHER" id="PTHR37820">
    <property type="entry name" value="CELL DIVISION PROTEIN DIVIB"/>
    <property type="match status" value="1"/>
</dbReference>
<keyword evidence="4 8" id="KW-0812">Transmembrane</keyword>
<dbReference type="EMBL" id="LWBR01000035">
    <property type="protein sequence ID" value="KZN95758.1"/>
    <property type="molecule type" value="Genomic_DNA"/>
</dbReference>
<dbReference type="AlphaFoldDB" id="A0A163XMT5"/>
<dbReference type="InterPro" id="IPR026580">
    <property type="entry name" value="DivIB"/>
</dbReference>
<dbReference type="InterPro" id="IPR013685">
    <property type="entry name" value="POTRA_FtsQ_type"/>
</dbReference>
<organism evidence="9 10">
    <name type="scientific">Aeribacillus pallidus</name>
    <dbReference type="NCBI Taxonomy" id="33936"/>
    <lineage>
        <taxon>Bacteria</taxon>
        <taxon>Bacillati</taxon>
        <taxon>Bacillota</taxon>
        <taxon>Bacilli</taxon>
        <taxon>Bacillales</taxon>
        <taxon>Bacillaceae</taxon>
        <taxon>Aeribacillus</taxon>
    </lineage>
</organism>
<name>A0A163XMT5_9BACI</name>
<keyword evidence="2 8" id="KW-1003">Cell membrane</keyword>
<dbReference type="GO" id="GO:0043093">
    <property type="term" value="P:FtsZ-dependent cytokinesis"/>
    <property type="evidence" value="ECO:0007669"/>
    <property type="project" value="UniProtKB-UniRule"/>
</dbReference>
<evidence type="ECO:0000256" key="6">
    <source>
        <dbReference type="ARBA" id="ARBA00023136"/>
    </source>
</evidence>
<evidence type="ECO:0000313" key="10">
    <source>
        <dbReference type="Proteomes" id="UP000076476"/>
    </source>
</evidence>
<keyword evidence="6 8" id="KW-0472">Membrane</keyword>
<dbReference type="Gene3D" id="3.10.20.310">
    <property type="entry name" value="membrane protein fhac"/>
    <property type="match status" value="1"/>
</dbReference>
<keyword evidence="10" id="KW-1185">Reference proteome</keyword>